<proteinExistence type="predicted"/>
<accession>A0A6J7J8I2</accession>
<name>A0A6J7J8I2_9ZZZZ</name>
<evidence type="ECO:0000256" key="1">
    <source>
        <dbReference type="SAM" id="MobiDB-lite"/>
    </source>
</evidence>
<evidence type="ECO:0000313" key="2">
    <source>
        <dbReference type="EMBL" id="CAB4939515.1"/>
    </source>
</evidence>
<feature type="compositionally biased region" description="Polar residues" evidence="1">
    <location>
        <begin position="97"/>
        <end position="107"/>
    </location>
</feature>
<feature type="region of interest" description="Disordered" evidence="1">
    <location>
        <begin position="88"/>
        <end position="149"/>
    </location>
</feature>
<dbReference type="AlphaFoldDB" id="A0A6J7J8I2"/>
<dbReference type="EMBL" id="CAFBMK010000230">
    <property type="protein sequence ID" value="CAB4939515.1"/>
    <property type="molecule type" value="Genomic_DNA"/>
</dbReference>
<organism evidence="2">
    <name type="scientific">freshwater metagenome</name>
    <dbReference type="NCBI Taxonomy" id="449393"/>
    <lineage>
        <taxon>unclassified sequences</taxon>
        <taxon>metagenomes</taxon>
        <taxon>ecological metagenomes</taxon>
    </lineage>
</organism>
<sequence length="149" mass="17136">MYHLSRTLYRDVTRNLPGGASRTTQERVLRACERTIERLVTDPHYFAHPAKSLFTEIRFLFPMAAQAQVWRTVDTYVGTVAEELRRRPDLGHDLTGTKPTCQATTRRGQPCQRDPLHGSRYCPSHQHLSETEETVEDFSERRPLEALAA</sequence>
<gene>
    <name evidence="2" type="ORF">UFOPK3564_02858</name>
</gene>
<protein>
    <submittedName>
        <fullName evidence="2">Unannotated protein</fullName>
    </submittedName>
</protein>
<feature type="compositionally biased region" description="Basic and acidic residues" evidence="1">
    <location>
        <begin position="138"/>
        <end position="149"/>
    </location>
</feature>
<reference evidence="2" key="1">
    <citation type="submission" date="2020-05" db="EMBL/GenBank/DDBJ databases">
        <authorList>
            <person name="Chiriac C."/>
            <person name="Salcher M."/>
            <person name="Ghai R."/>
            <person name="Kavagutti S V."/>
        </authorList>
    </citation>
    <scope>NUCLEOTIDE SEQUENCE</scope>
</reference>